<dbReference type="InterPro" id="IPR003594">
    <property type="entry name" value="HATPase_dom"/>
</dbReference>
<feature type="region of interest" description="Disordered" evidence="2">
    <location>
        <begin position="25"/>
        <end position="46"/>
    </location>
</feature>
<dbReference type="InterPro" id="IPR050267">
    <property type="entry name" value="Anti-sigma-factor_SerPK"/>
</dbReference>
<proteinExistence type="predicted"/>
<keyword evidence="1" id="KW-0418">Kinase</keyword>
<dbReference type="Pfam" id="PF13581">
    <property type="entry name" value="HATPase_c_2"/>
    <property type="match status" value="1"/>
</dbReference>
<dbReference type="RefSeq" id="WP_156205476.1">
    <property type="nucleotide sequence ID" value="NZ_WHPN01000185.1"/>
</dbReference>
<evidence type="ECO:0000259" key="3">
    <source>
        <dbReference type="Pfam" id="PF13581"/>
    </source>
</evidence>
<dbReference type="PANTHER" id="PTHR35526:SF3">
    <property type="entry name" value="ANTI-SIGMA-F FACTOR RSBW"/>
    <property type="match status" value="1"/>
</dbReference>
<comment type="caution">
    <text evidence="4">The sequence shown here is derived from an EMBL/GenBank/DDBJ whole genome shotgun (WGS) entry which is preliminary data.</text>
</comment>
<dbReference type="CDD" id="cd16936">
    <property type="entry name" value="HATPase_RsbW-like"/>
    <property type="match status" value="1"/>
</dbReference>
<dbReference type="SUPFAM" id="SSF55874">
    <property type="entry name" value="ATPase domain of HSP90 chaperone/DNA topoisomerase II/histidine kinase"/>
    <property type="match status" value="1"/>
</dbReference>
<gene>
    <name evidence="4" type="ORF">GCU69_07730</name>
</gene>
<keyword evidence="5" id="KW-1185">Reference proteome</keyword>
<dbReference type="GO" id="GO:0005524">
    <property type="term" value="F:ATP binding"/>
    <property type="evidence" value="ECO:0007669"/>
    <property type="project" value="UniProtKB-KW"/>
</dbReference>
<reference evidence="4 5" key="1">
    <citation type="submission" date="2019-10" db="EMBL/GenBank/DDBJ databases">
        <title>Streptomyces tenebrisbrunneis sp.nov., an endogenous actinomycete isolated from of Lycium ruthenicum.</title>
        <authorList>
            <person name="Ma L."/>
        </authorList>
    </citation>
    <scope>NUCLEOTIDE SEQUENCE [LARGE SCALE GENOMIC DNA]</scope>
    <source>
        <strain evidence="4 5">TRM 66187</strain>
    </source>
</reference>
<accession>A0ABQ7FQS8</accession>
<dbReference type="Gene3D" id="3.30.565.10">
    <property type="entry name" value="Histidine kinase-like ATPase, C-terminal domain"/>
    <property type="match status" value="1"/>
</dbReference>
<dbReference type="EMBL" id="WHPN01000185">
    <property type="protein sequence ID" value="KAF4409687.1"/>
    <property type="molecule type" value="Genomic_DNA"/>
</dbReference>
<evidence type="ECO:0000256" key="2">
    <source>
        <dbReference type="SAM" id="MobiDB-lite"/>
    </source>
</evidence>
<evidence type="ECO:0000313" key="5">
    <source>
        <dbReference type="Proteomes" id="UP000621266"/>
    </source>
</evidence>
<name>A0ABQ7FQS8_9ACTN</name>
<keyword evidence="4" id="KW-0067">ATP-binding</keyword>
<organism evidence="4 5">
    <name type="scientific">Streptomyces lycii</name>
    <dbReference type="NCBI Taxonomy" id="2654337"/>
    <lineage>
        <taxon>Bacteria</taxon>
        <taxon>Bacillati</taxon>
        <taxon>Actinomycetota</taxon>
        <taxon>Actinomycetes</taxon>
        <taxon>Kitasatosporales</taxon>
        <taxon>Streptomycetaceae</taxon>
        <taxon>Streptomyces</taxon>
    </lineage>
</organism>
<keyword evidence="4" id="KW-0547">Nucleotide-binding</keyword>
<feature type="domain" description="Histidine kinase/HSP90-like ATPase" evidence="3">
    <location>
        <begin position="52"/>
        <end position="156"/>
    </location>
</feature>
<keyword evidence="1" id="KW-0723">Serine/threonine-protein kinase</keyword>
<sequence>MSHPHARPVQAGLARYFPAPAVPAPAPAPLPAQPDGRHPGTAGPWPLPRSREACALARRAVRHTLCRWNLDHLADTAELLVSELVANALLHARGPVQLTLVRGPQVCCLVADGSQELPRVRDAAADDEYGRGMSMVELLAGAWGAARTPWGKEVWFELPARCDGDRD</sequence>
<evidence type="ECO:0000313" key="4">
    <source>
        <dbReference type="EMBL" id="KAF4409687.1"/>
    </source>
</evidence>
<evidence type="ECO:0000256" key="1">
    <source>
        <dbReference type="ARBA" id="ARBA00022527"/>
    </source>
</evidence>
<dbReference type="InterPro" id="IPR036890">
    <property type="entry name" value="HATPase_C_sf"/>
</dbReference>
<dbReference type="PANTHER" id="PTHR35526">
    <property type="entry name" value="ANTI-SIGMA-F FACTOR RSBW-RELATED"/>
    <property type="match status" value="1"/>
</dbReference>
<protein>
    <submittedName>
        <fullName evidence="4">ATP-binding protein</fullName>
    </submittedName>
</protein>
<keyword evidence="1" id="KW-0808">Transferase</keyword>
<dbReference type="Proteomes" id="UP000621266">
    <property type="component" value="Unassembled WGS sequence"/>
</dbReference>